<gene>
    <name evidence="2" type="ORF">DEO72_LG5g1267</name>
</gene>
<evidence type="ECO:0000313" key="2">
    <source>
        <dbReference type="EMBL" id="QCD93195.1"/>
    </source>
</evidence>
<dbReference type="EMBL" id="CP039349">
    <property type="protein sequence ID" value="QCD93195.1"/>
    <property type="molecule type" value="Genomic_DNA"/>
</dbReference>
<sequence length="217" mass="24378">MGCPSVTFSFRTRALLGFLPKSIELTPNQFILHLGFGTNLPWFRVPSIFSSLVRSRATVLLGHASNALYEPISRTVARPVNLAQASQSRPRLMGGVDQRHGFDICVHEDFISGRVNSLESLGETFGVALQWSRRNSMAPVSGCPWWCPICITSSGVSSSGVSRDIHHKCKHPLNPTKLYLTRFVAWLCCMWLFFLAMIIDSVDGSRWAKFSWSTREW</sequence>
<accession>A0A4D6LWZ6</accession>
<keyword evidence="3" id="KW-1185">Reference proteome</keyword>
<reference evidence="2 3" key="1">
    <citation type="submission" date="2019-04" db="EMBL/GenBank/DDBJ databases">
        <title>An improved genome assembly and genetic linkage map for asparagus bean, Vigna unguiculata ssp. sesquipedialis.</title>
        <authorList>
            <person name="Xia Q."/>
            <person name="Zhang R."/>
            <person name="Dong Y."/>
        </authorList>
    </citation>
    <scope>NUCLEOTIDE SEQUENCE [LARGE SCALE GENOMIC DNA]</scope>
    <source>
        <tissue evidence="2">Leaf</tissue>
    </source>
</reference>
<evidence type="ECO:0000313" key="3">
    <source>
        <dbReference type="Proteomes" id="UP000501690"/>
    </source>
</evidence>
<organism evidence="2 3">
    <name type="scientific">Vigna unguiculata</name>
    <name type="common">Cowpea</name>
    <dbReference type="NCBI Taxonomy" id="3917"/>
    <lineage>
        <taxon>Eukaryota</taxon>
        <taxon>Viridiplantae</taxon>
        <taxon>Streptophyta</taxon>
        <taxon>Embryophyta</taxon>
        <taxon>Tracheophyta</taxon>
        <taxon>Spermatophyta</taxon>
        <taxon>Magnoliopsida</taxon>
        <taxon>eudicotyledons</taxon>
        <taxon>Gunneridae</taxon>
        <taxon>Pentapetalae</taxon>
        <taxon>rosids</taxon>
        <taxon>fabids</taxon>
        <taxon>Fabales</taxon>
        <taxon>Fabaceae</taxon>
        <taxon>Papilionoideae</taxon>
        <taxon>50 kb inversion clade</taxon>
        <taxon>NPAAA clade</taxon>
        <taxon>indigoferoid/millettioid clade</taxon>
        <taxon>Phaseoleae</taxon>
        <taxon>Vigna</taxon>
    </lineage>
</organism>
<name>A0A4D6LWZ6_VIGUN</name>
<dbReference type="AlphaFoldDB" id="A0A4D6LWZ6"/>
<feature type="transmembrane region" description="Helical" evidence="1">
    <location>
        <begin position="179"/>
        <end position="199"/>
    </location>
</feature>
<keyword evidence="1" id="KW-0472">Membrane</keyword>
<evidence type="ECO:0000256" key="1">
    <source>
        <dbReference type="SAM" id="Phobius"/>
    </source>
</evidence>
<proteinExistence type="predicted"/>
<protein>
    <submittedName>
        <fullName evidence="2">Uncharacterized protein</fullName>
    </submittedName>
</protein>
<keyword evidence="1" id="KW-1133">Transmembrane helix</keyword>
<dbReference type="Proteomes" id="UP000501690">
    <property type="component" value="Linkage Group LG5"/>
</dbReference>
<keyword evidence="1" id="KW-0812">Transmembrane</keyword>